<dbReference type="PANTHER" id="PTHR15706">
    <property type="entry name" value="SH3 MULTIPLE DOMAIN"/>
    <property type="match status" value="1"/>
</dbReference>
<dbReference type="InterPro" id="IPR051228">
    <property type="entry name" value="NADPH_Oxidase/PX-Domain"/>
</dbReference>
<comment type="caution">
    <text evidence="2">The sequence shown here is derived from an EMBL/GenBank/DDBJ whole genome shotgun (WGS) entry which is preliminary data.</text>
</comment>
<sequence length="168" mass="20136">MASRVLETLTCHNLFVDVVSVNGFAEEKQKNKERLEYVFAVEVYWSDGRMCCVRRTYKDFLELYSLLVNETKSLKETEYCMSSIPRLQGWKWFRRYDRILAESRELELHQFVQELLHRNPQIASHPIVLDFFEQRPTDPFQSTLKSNRNVAIYDNAHRMDKQYECNIL</sequence>
<proteinExistence type="predicted"/>
<organism evidence="2 3">
    <name type="scientific">Patella caerulea</name>
    <name type="common">Rayed Mediterranean limpet</name>
    <dbReference type="NCBI Taxonomy" id="87958"/>
    <lineage>
        <taxon>Eukaryota</taxon>
        <taxon>Metazoa</taxon>
        <taxon>Spiralia</taxon>
        <taxon>Lophotrochozoa</taxon>
        <taxon>Mollusca</taxon>
        <taxon>Gastropoda</taxon>
        <taxon>Patellogastropoda</taxon>
        <taxon>Patelloidea</taxon>
        <taxon>Patellidae</taxon>
        <taxon>Patella</taxon>
    </lineage>
</organism>
<accession>A0AAN8JN48</accession>
<dbReference type="GO" id="GO:0005737">
    <property type="term" value="C:cytoplasm"/>
    <property type="evidence" value="ECO:0007669"/>
    <property type="project" value="TreeGrafter"/>
</dbReference>
<dbReference type="GO" id="GO:0042554">
    <property type="term" value="P:superoxide anion generation"/>
    <property type="evidence" value="ECO:0007669"/>
    <property type="project" value="TreeGrafter"/>
</dbReference>
<dbReference type="AlphaFoldDB" id="A0AAN8JN48"/>
<dbReference type="Proteomes" id="UP001347796">
    <property type="component" value="Unassembled WGS sequence"/>
</dbReference>
<dbReference type="Pfam" id="PF00787">
    <property type="entry name" value="PX"/>
    <property type="match status" value="1"/>
</dbReference>
<feature type="domain" description="PX" evidence="1">
    <location>
        <begin position="17"/>
        <end position="139"/>
    </location>
</feature>
<name>A0AAN8JN48_PATCE</name>
<dbReference type="GO" id="GO:0016176">
    <property type="term" value="F:superoxide-generating NADPH oxidase activator activity"/>
    <property type="evidence" value="ECO:0007669"/>
    <property type="project" value="TreeGrafter"/>
</dbReference>
<dbReference type="EMBL" id="JAZGQO010000009">
    <property type="protein sequence ID" value="KAK6177874.1"/>
    <property type="molecule type" value="Genomic_DNA"/>
</dbReference>
<evidence type="ECO:0000313" key="3">
    <source>
        <dbReference type="Proteomes" id="UP001347796"/>
    </source>
</evidence>
<dbReference type="InterPro" id="IPR001683">
    <property type="entry name" value="PX_dom"/>
</dbReference>
<protein>
    <recommendedName>
        <fullName evidence="1">PX domain-containing protein</fullName>
    </recommendedName>
</protein>
<gene>
    <name evidence="2" type="ORF">SNE40_012749</name>
</gene>
<keyword evidence="3" id="KW-1185">Reference proteome</keyword>
<dbReference type="PROSITE" id="PS50195">
    <property type="entry name" value="PX"/>
    <property type="match status" value="1"/>
</dbReference>
<dbReference type="SMART" id="SM00312">
    <property type="entry name" value="PX"/>
    <property type="match status" value="1"/>
</dbReference>
<evidence type="ECO:0000313" key="2">
    <source>
        <dbReference type="EMBL" id="KAK6177874.1"/>
    </source>
</evidence>
<dbReference type="Gene3D" id="3.30.1520.10">
    <property type="entry name" value="Phox-like domain"/>
    <property type="match status" value="1"/>
</dbReference>
<dbReference type="CDD" id="cd06093">
    <property type="entry name" value="PX_domain"/>
    <property type="match status" value="1"/>
</dbReference>
<dbReference type="SUPFAM" id="SSF64268">
    <property type="entry name" value="PX domain"/>
    <property type="match status" value="1"/>
</dbReference>
<evidence type="ECO:0000259" key="1">
    <source>
        <dbReference type="PROSITE" id="PS50195"/>
    </source>
</evidence>
<dbReference type="PANTHER" id="PTHR15706:SF27">
    <property type="entry name" value="PX DOMAIN-CONTAINING PROTEIN"/>
    <property type="match status" value="1"/>
</dbReference>
<dbReference type="InterPro" id="IPR036871">
    <property type="entry name" value="PX_dom_sf"/>
</dbReference>
<reference evidence="2 3" key="1">
    <citation type="submission" date="2024-01" db="EMBL/GenBank/DDBJ databases">
        <title>The genome of the rayed Mediterranean limpet Patella caerulea (Linnaeus, 1758).</title>
        <authorList>
            <person name="Anh-Thu Weber A."/>
            <person name="Halstead-Nussloch G."/>
        </authorList>
    </citation>
    <scope>NUCLEOTIDE SEQUENCE [LARGE SCALE GENOMIC DNA]</scope>
    <source>
        <strain evidence="2">AATW-2023a</strain>
        <tissue evidence="2">Whole specimen</tissue>
    </source>
</reference>
<dbReference type="GO" id="GO:0035091">
    <property type="term" value="F:phosphatidylinositol binding"/>
    <property type="evidence" value="ECO:0007669"/>
    <property type="project" value="InterPro"/>
</dbReference>